<accession>A0AAV7ZEP3</accession>
<organism evidence="1 2">
    <name type="scientific">Anaeramoeba flamelloides</name>
    <dbReference type="NCBI Taxonomy" id="1746091"/>
    <lineage>
        <taxon>Eukaryota</taxon>
        <taxon>Metamonada</taxon>
        <taxon>Anaeramoebidae</taxon>
        <taxon>Anaeramoeba</taxon>
    </lineage>
</organism>
<name>A0AAV7ZEP3_9EUKA</name>
<proteinExistence type="predicted"/>
<protein>
    <submittedName>
        <fullName evidence="1">Uncharacterized protein</fullName>
    </submittedName>
</protein>
<reference evidence="1" key="1">
    <citation type="submission" date="2022-08" db="EMBL/GenBank/DDBJ databases">
        <title>Novel sulphate-reducing endosymbionts in the free-living metamonad Anaeramoeba.</title>
        <authorList>
            <person name="Jerlstrom-Hultqvist J."/>
            <person name="Cepicka I."/>
            <person name="Gallot-Lavallee L."/>
            <person name="Salas-Leiva D."/>
            <person name="Curtis B.A."/>
            <person name="Zahonova K."/>
            <person name="Pipaliya S."/>
            <person name="Dacks J."/>
            <person name="Roger A.J."/>
        </authorList>
    </citation>
    <scope>NUCLEOTIDE SEQUENCE</scope>
    <source>
        <strain evidence="1">Busselton2</strain>
    </source>
</reference>
<sequence>MDPQFNNLTTHQKETNLNQFPVVGTFLYPYTNLCDLCENIHPDILFQFCYQFYVPACNINYGNVKVKQRWVWTLGDKYECTSDIVAILIHSSTVIPKKMVKRYEGVIVTFQIMNETIQRYVMKRKNGIRSRHSTKKKGLCAHVVGSTIIFDSKNTPENFLNIKTLLESQQKMDNTINLRKRYLTRANSDSLKESSTFLKDQGYKKKFATPNFSSKIIVSNKRKIKKEKDQIKRSGIGMYRDTIKKRGNENKIKKNFQFQDLSDQKIQNNILKTPKSRFEKTRLGGDLNKQLQDHDFYHFSQNKKIDFHSLSNLLPNDLYKNLPKQMKELENLRKKKKKSNLHSNIAKKEFLTFSKHNSVVNEIYEKENLYSKNQQKNFLLKKNNLEQVNPKKKDFKIFSKKKNTIAQKIENFSKQNNQNYFSNSDLNSQFGYSIKQKTTGSYNFIDPDLHIEELLNSEQKKKREKRQFSDVSLLFSLSNDPW</sequence>
<evidence type="ECO:0000313" key="2">
    <source>
        <dbReference type="Proteomes" id="UP001146793"/>
    </source>
</evidence>
<comment type="caution">
    <text evidence="1">The sequence shown here is derived from an EMBL/GenBank/DDBJ whole genome shotgun (WGS) entry which is preliminary data.</text>
</comment>
<dbReference type="EMBL" id="JANTQA010000032">
    <property type="protein sequence ID" value="KAJ3438857.1"/>
    <property type="molecule type" value="Genomic_DNA"/>
</dbReference>
<dbReference type="AlphaFoldDB" id="A0AAV7ZEP3"/>
<gene>
    <name evidence="1" type="ORF">M0812_14872</name>
</gene>
<evidence type="ECO:0000313" key="1">
    <source>
        <dbReference type="EMBL" id="KAJ3438857.1"/>
    </source>
</evidence>
<dbReference type="Proteomes" id="UP001146793">
    <property type="component" value="Unassembled WGS sequence"/>
</dbReference>